<gene>
    <name evidence="3" type="primary">LOC108990147</name>
</gene>
<evidence type="ECO:0000313" key="3">
    <source>
        <dbReference type="RefSeq" id="XP_035549723.1"/>
    </source>
</evidence>
<dbReference type="InParanoid" id="A0A6P9F189"/>
<evidence type="ECO:0000313" key="2">
    <source>
        <dbReference type="Proteomes" id="UP000235220"/>
    </source>
</evidence>
<accession>A0A6P9F189</accession>
<evidence type="ECO:0000256" key="1">
    <source>
        <dbReference type="SAM" id="MobiDB-lite"/>
    </source>
</evidence>
<dbReference type="PANTHER" id="PTHR33067:SF32">
    <property type="entry name" value="ASPARTIC PEPTIDASE DDI1-TYPE DOMAIN-CONTAINING PROTEIN"/>
    <property type="match status" value="1"/>
</dbReference>
<organism evidence="2 3">
    <name type="scientific">Juglans regia</name>
    <name type="common">English walnut</name>
    <dbReference type="NCBI Taxonomy" id="51240"/>
    <lineage>
        <taxon>Eukaryota</taxon>
        <taxon>Viridiplantae</taxon>
        <taxon>Streptophyta</taxon>
        <taxon>Embryophyta</taxon>
        <taxon>Tracheophyta</taxon>
        <taxon>Spermatophyta</taxon>
        <taxon>Magnoliopsida</taxon>
        <taxon>eudicotyledons</taxon>
        <taxon>Gunneridae</taxon>
        <taxon>Pentapetalae</taxon>
        <taxon>rosids</taxon>
        <taxon>fabids</taxon>
        <taxon>Fagales</taxon>
        <taxon>Juglandaceae</taxon>
        <taxon>Juglans</taxon>
    </lineage>
</organism>
<protein>
    <submittedName>
        <fullName evidence="3">Uncharacterized protein LOC108990147</fullName>
    </submittedName>
</protein>
<dbReference type="KEGG" id="jre:108990147"/>
<name>A0A6P9F189_JUGRE</name>
<feature type="compositionally biased region" description="Polar residues" evidence="1">
    <location>
        <begin position="105"/>
        <end position="114"/>
    </location>
</feature>
<dbReference type="Proteomes" id="UP000235220">
    <property type="component" value="Chromosome 9"/>
</dbReference>
<keyword evidence="2" id="KW-1185">Reference proteome</keyword>
<dbReference type="RefSeq" id="XP_035549723.1">
    <property type="nucleotide sequence ID" value="XM_035693830.1"/>
</dbReference>
<feature type="region of interest" description="Disordered" evidence="1">
    <location>
        <begin position="93"/>
        <end position="123"/>
    </location>
</feature>
<dbReference type="InterPro" id="IPR021109">
    <property type="entry name" value="Peptidase_aspartic_dom_sf"/>
</dbReference>
<reference evidence="3" key="1">
    <citation type="submission" date="2025-08" db="UniProtKB">
        <authorList>
            <consortium name="RefSeq"/>
        </authorList>
    </citation>
    <scope>IDENTIFICATION</scope>
    <source>
        <tissue evidence="3">Leaves</tissue>
    </source>
</reference>
<dbReference type="AlphaFoldDB" id="A0A6P9F189"/>
<feature type="compositionally biased region" description="Basic and acidic residues" evidence="1">
    <location>
        <begin position="93"/>
        <end position="104"/>
    </location>
</feature>
<dbReference type="Gene3D" id="2.40.70.10">
    <property type="entry name" value="Acid Proteases"/>
    <property type="match status" value="1"/>
</dbReference>
<dbReference type="PANTHER" id="PTHR33067">
    <property type="entry name" value="RNA-DIRECTED DNA POLYMERASE-RELATED"/>
    <property type="match status" value="1"/>
</dbReference>
<proteinExistence type="predicted"/>
<dbReference type="OrthoDB" id="778454at2759"/>
<sequence>MDDPFQQMPTTLQQFMKSKTTINNQTSQAIIDIRNNLTKLNTTMNPQEKGKFPSQSQPNPQVQMTAIKFSSSFEANVKTCKAVITLRSGKEVDTLSNEAGKKGESSNSNAQGKNSDVDDSLEAKVTPPAPFPQRLIPLHKDKYHAEILDIFRQVHINIQQISTYAKFFKDLCTVKRKLNVQKKAFLMEQVNAINQSNTSPKYKDPSSPTIACVIGSSKTGQALLDLSSSLNLLPYNSYEQLGLGELKPTSIILQLDDHSIKKSRGVVEDVLMQVDTFYYPVDFVVFDVQLTPHSVFQAPVILGRPFFATSNALINCRSGILKLTFGNMTLELNVFNTCRQPQDLKEPQEVNYFESLLVEKIFLLEQESQMEHVLPRTLENIELLDNDQLSTRNNSYGSSSNIKEHLDGRLPTSNVLRKLELNELEELRHDVYDNAKLYKEKTEAFHDKHILRKSFLPNQKVLFYNSRLHVFTGKLRSKWSSPYIVQTVFPHGAIEILNPHNGNMFKVNGQLPKPFLDHFSPDDTKIHLLDPDPPAET</sequence>
<dbReference type="GeneID" id="108990147"/>